<proteinExistence type="predicted"/>
<dbReference type="OrthoDB" id="10486335at2759"/>
<feature type="region of interest" description="Disordered" evidence="1">
    <location>
        <begin position="51"/>
        <end position="77"/>
    </location>
</feature>
<reference evidence="3" key="1">
    <citation type="submission" date="2025-08" db="UniProtKB">
        <authorList>
            <consortium name="RefSeq"/>
        </authorList>
    </citation>
    <scope>IDENTIFICATION</scope>
</reference>
<gene>
    <name evidence="3" type="primary">LOC110976741</name>
</gene>
<dbReference type="RefSeq" id="XP_022085989.1">
    <property type="nucleotide sequence ID" value="XM_022230297.1"/>
</dbReference>
<feature type="compositionally biased region" description="Acidic residues" evidence="1">
    <location>
        <begin position="65"/>
        <end position="76"/>
    </location>
</feature>
<name>A0A8B7XYL9_ACAPL</name>
<evidence type="ECO:0000313" key="2">
    <source>
        <dbReference type="Proteomes" id="UP000694845"/>
    </source>
</evidence>
<sequence>MGIGSSSCMGRQRKARRYRLNDPRLARRDEFLATMSDFGMTNGELCFRYGNIDQRQPPNPAREVSEDDSTAVDDVDAVSKEENEKNEAAEKAMTCHNHCPLPAGEDISGTPHPDLPKGVTCITCAATIMEKGQEGGMGESMKLDTNISKTSQDTRTAEAKKDVAKELGSVSAGAISAGAEENENLTKQEKGVQGQAVNTENKADPFSGDKMSRGSRWRRRYNAHDKTPSTLKVE</sequence>
<dbReference type="OMA" id="EEMMTCH"/>
<evidence type="ECO:0000313" key="3">
    <source>
        <dbReference type="RefSeq" id="XP_022085989.1"/>
    </source>
</evidence>
<dbReference type="AlphaFoldDB" id="A0A8B7XYL9"/>
<dbReference type="KEGG" id="aplc:110976741"/>
<feature type="region of interest" description="Disordered" evidence="1">
    <location>
        <begin position="133"/>
        <end position="234"/>
    </location>
</feature>
<feature type="compositionally biased region" description="Low complexity" evidence="1">
    <location>
        <begin position="168"/>
        <end position="179"/>
    </location>
</feature>
<accession>A0A8B7XYL9</accession>
<evidence type="ECO:0000256" key="1">
    <source>
        <dbReference type="SAM" id="MobiDB-lite"/>
    </source>
</evidence>
<protein>
    <submittedName>
        <fullName evidence="3">Uncharacterized protein LOC110976741 isoform X1</fullName>
    </submittedName>
</protein>
<feature type="compositionally biased region" description="Polar residues" evidence="1">
    <location>
        <begin position="143"/>
        <end position="154"/>
    </location>
</feature>
<feature type="region of interest" description="Disordered" evidence="1">
    <location>
        <begin position="1"/>
        <end position="21"/>
    </location>
</feature>
<feature type="compositionally biased region" description="Basic and acidic residues" evidence="1">
    <location>
        <begin position="222"/>
        <end position="234"/>
    </location>
</feature>
<organism evidence="2 3">
    <name type="scientific">Acanthaster planci</name>
    <name type="common">Crown-of-thorns starfish</name>
    <dbReference type="NCBI Taxonomy" id="133434"/>
    <lineage>
        <taxon>Eukaryota</taxon>
        <taxon>Metazoa</taxon>
        <taxon>Echinodermata</taxon>
        <taxon>Eleutherozoa</taxon>
        <taxon>Asterozoa</taxon>
        <taxon>Asteroidea</taxon>
        <taxon>Valvatacea</taxon>
        <taxon>Valvatida</taxon>
        <taxon>Acanthasteridae</taxon>
        <taxon>Acanthaster</taxon>
    </lineage>
</organism>
<dbReference type="Proteomes" id="UP000694845">
    <property type="component" value="Unplaced"/>
</dbReference>
<dbReference type="GeneID" id="110976741"/>
<keyword evidence="2" id="KW-1185">Reference proteome</keyword>
<feature type="compositionally biased region" description="Basic and acidic residues" evidence="1">
    <location>
        <begin position="155"/>
        <end position="165"/>
    </location>
</feature>